<evidence type="ECO:0000313" key="5">
    <source>
        <dbReference type="Proteomes" id="UP001589776"/>
    </source>
</evidence>
<dbReference type="RefSeq" id="WP_377472316.1">
    <property type="nucleotide sequence ID" value="NZ_JBHLWN010000077.1"/>
</dbReference>
<dbReference type="EC" id="3.-.-.-" evidence="4"/>
<evidence type="ECO:0000256" key="1">
    <source>
        <dbReference type="SAM" id="MobiDB-lite"/>
    </source>
</evidence>
<dbReference type="Gene3D" id="3.20.20.370">
    <property type="entry name" value="Glycoside hydrolase/deacetylase"/>
    <property type="match status" value="1"/>
</dbReference>
<name>A0ABV6DQF4_9BACL</name>
<evidence type="ECO:0000259" key="3">
    <source>
        <dbReference type="PROSITE" id="PS51677"/>
    </source>
</evidence>
<dbReference type="EMBL" id="JBHLWN010000077">
    <property type="protein sequence ID" value="MFC0214891.1"/>
    <property type="molecule type" value="Genomic_DNA"/>
</dbReference>
<evidence type="ECO:0000256" key="2">
    <source>
        <dbReference type="SAM" id="SignalP"/>
    </source>
</evidence>
<feature type="region of interest" description="Disordered" evidence="1">
    <location>
        <begin position="23"/>
        <end position="81"/>
    </location>
</feature>
<protein>
    <submittedName>
        <fullName evidence="4">Polysaccharide deacetylase family protein</fullName>
        <ecNumber evidence="4">3.-.-.-</ecNumber>
    </submittedName>
</protein>
<dbReference type="SUPFAM" id="SSF88713">
    <property type="entry name" value="Glycoside hydrolase/deacetylase"/>
    <property type="match status" value="1"/>
</dbReference>
<sequence length="299" mass="32762">MKKTFVTLFSAALLLSACGSTVQPPAQSLSPSSSSAPSSDTAAGTAAPVKQEAAAAPSPAEQAVQKPAAEQTPAPVPSPAQAATEIKKEYKMNKNYDIVPIDASGNKKVVLLTFDDGPKEKELLDSLFDTLDKHKAKAIFFMNGYRIKSHPELLKLVDERGGILGNHSYDHIDLKKQTNEKVDQQLDDVNKLMKDIVGKTPQFFRPPFGSGSDYVKEKAKKEHMLYMTWSNGSLDWEMTNAKNDPKAVVKNVLDQLHAGSNILMHELPWTAQALDQLLAQLEEKGYSFVDPRAIEVDVQ</sequence>
<dbReference type="GO" id="GO:0016787">
    <property type="term" value="F:hydrolase activity"/>
    <property type="evidence" value="ECO:0007669"/>
    <property type="project" value="UniProtKB-KW"/>
</dbReference>
<accession>A0ABV6DQF4</accession>
<evidence type="ECO:0000313" key="4">
    <source>
        <dbReference type="EMBL" id="MFC0214891.1"/>
    </source>
</evidence>
<proteinExistence type="predicted"/>
<feature type="compositionally biased region" description="Low complexity" evidence="1">
    <location>
        <begin position="24"/>
        <end position="63"/>
    </location>
</feature>
<keyword evidence="2" id="KW-0732">Signal</keyword>
<comment type="caution">
    <text evidence="4">The sequence shown here is derived from an EMBL/GenBank/DDBJ whole genome shotgun (WGS) entry which is preliminary data.</text>
</comment>
<dbReference type="CDD" id="cd10917">
    <property type="entry name" value="CE4_NodB_like_6s_7s"/>
    <property type="match status" value="1"/>
</dbReference>
<dbReference type="InterPro" id="IPR011330">
    <property type="entry name" value="Glyco_hydro/deAcase_b/a-brl"/>
</dbReference>
<dbReference type="PANTHER" id="PTHR10587">
    <property type="entry name" value="GLYCOSYL TRANSFERASE-RELATED"/>
    <property type="match status" value="1"/>
</dbReference>
<keyword evidence="5" id="KW-1185">Reference proteome</keyword>
<dbReference type="InterPro" id="IPR002509">
    <property type="entry name" value="NODB_dom"/>
</dbReference>
<gene>
    <name evidence="4" type="ORF">ACFFK0_21005</name>
</gene>
<dbReference type="PROSITE" id="PS51257">
    <property type="entry name" value="PROKAR_LIPOPROTEIN"/>
    <property type="match status" value="1"/>
</dbReference>
<feature type="signal peptide" evidence="2">
    <location>
        <begin position="1"/>
        <end position="22"/>
    </location>
</feature>
<feature type="domain" description="NodB homology" evidence="3">
    <location>
        <begin position="108"/>
        <end position="289"/>
    </location>
</feature>
<organism evidence="4 5">
    <name type="scientific">Paenibacillus chartarius</name>
    <dbReference type="NCBI Taxonomy" id="747481"/>
    <lineage>
        <taxon>Bacteria</taxon>
        <taxon>Bacillati</taxon>
        <taxon>Bacillota</taxon>
        <taxon>Bacilli</taxon>
        <taxon>Bacillales</taxon>
        <taxon>Paenibacillaceae</taxon>
        <taxon>Paenibacillus</taxon>
    </lineage>
</organism>
<dbReference type="Proteomes" id="UP001589776">
    <property type="component" value="Unassembled WGS sequence"/>
</dbReference>
<dbReference type="Pfam" id="PF01522">
    <property type="entry name" value="Polysacc_deac_1"/>
    <property type="match status" value="1"/>
</dbReference>
<keyword evidence="4" id="KW-0378">Hydrolase</keyword>
<dbReference type="InterPro" id="IPR050248">
    <property type="entry name" value="Polysacc_deacetylase_ArnD"/>
</dbReference>
<dbReference type="PROSITE" id="PS51677">
    <property type="entry name" value="NODB"/>
    <property type="match status" value="1"/>
</dbReference>
<feature type="chain" id="PRO_5046790738" evidence="2">
    <location>
        <begin position="23"/>
        <end position="299"/>
    </location>
</feature>
<reference evidence="4 5" key="1">
    <citation type="submission" date="2024-09" db="EMBL/GenBank/DDBJ databases">
        <authorList>
            <person name="Sun Q."/>
            <person name="Mori K."/>
        </authorList>
    </citation>
    <scope>NUCLEOTIDE SEQUENCE [LARGE SCALE GENOMIC DNA]</scope>
    <source>
        <strain evidence="4 5">CCM 7759</strain>
    </source>
</reference>